<dbReference type="InterPro" id="IPR036689">
    <property type="entry name" value="ESAT-6-like_sf"/>
</dbReference>
<dbReference type="RefSeq" id="WP_098692479.1">
    <property type="nucleotide sequence ID" value="NZ_CP023778.1"/>
</dbReference>
<reference evidence="1 2" key="1">
    <citation type="submission" date="2017-10" db="EMBL/GenBank/DDBJ databases">
        <title>Comparative genomics between pathogenic Norcardia.</title>
        <authorList>
            <person name="Zeng L."/>
        </authorList>
    </citation>
    <scope>NUCLEOTIDE SEQUENCE [LARGE SCALE GENOMIC DNA]</scope>
    <source>
        <strain evidence="1 2">NC_YFY_NT001</strain>
    </source>
</reference>
<gene>
    <name evidence="1" type="ORF">CRH09_01865</name>
</gene>
<evidence type="ECO:0000313" key="1">
    <source>
        <dbReference type="EMBL" id="ATL65165.1"/>
    </source>
</evidence>
<evidence type="ECO:0000313" key="2">
    <source>
        <dbReference type="Proteomes" id="UP000221961"/>
    </source>
</evidence>
<proteinExistence type="predicted"/>
<evidence type="ECO:0008006" key="3">
    <source>
        <dbReference type="Google" id="ProtNLM"/>
    </source>
</evidence>
<accession>A0A291RCW5</accession>
<dbReference type="EMBL" id="CP023778">
    <property type="protein sequence ID" value="ATL65165.1"/>
    <property type="molecule type" value="Genomic_DNA"/>
</dbReference>
<dbReference type="AlphaFoldDB" id="A0A291RCW5"/>
<organism evidence="1 2">
    <name type="scientific">Nocardia terpenica</name>
    <dbReference type="NCBI Taxonomy" id="455432"/>
    <lineage>
        <taxon>Bacteria</taxon>
        <taxon>Bacillati</taxon>
        <taxon>Actinomycetota</taxon>
        <taxon>Actinomycetes</taxon>
        <taxon>Mycobacteriales</taxon>
        <taxon>Nocardiaceae</taxon>
        <taxon>Nocardia</taxon>
    </lineage>
</organism>
<dbReference type="Gene3D" id="1.10.287.1060">
    <property type="entry name" value="ESAT-6-like"/>
    <property type="match status" value="1"/>
</dbReference>
<dbReference type="GeneID" id="88356179"/>
<name>A0A291RCW5_9NOCA</name>
<sequence>MNQFGINPEALRATRPHFDEVAAKVRSAVESLRRVIDAEGPCWGSDEPGRRFAEGYDGLAKHGDDNAGKLADLFSQLGDSMVAIANSSQSQDQASAAAIARLEL</sequence>
<dbReference type="Proteomes" id="UP000221961">
    <property type="component" value="Chromosome"/>
</dbReference>
<protein>
    <recommendedName>
        <fullName evidence="3">WXG100 family type VII secretion target</fullName>
    </recommendedName>
</protein>
<dbReference type="SUPFAM" id="SSF140453">
    <property type="entry name" value="EsxAB dimer-like"/>
    <property type="match status" value="1"/>
</dbReference>
<dbReference type="KEGG" id="ntp:CRH09_01865"/>